<dbReference type="GO" id="GO:0005975">
    <property type="term" value="P:carbohydrate metabolic process"/>
    <property type="evidence" value="ECO:0007669"/>
    <property type="project" value="InterPro"/>
</dbReference>
<dbReference type="Proteomes" id="UP000230833">
    <property type="component" value="Unassembled WGS sequence"/>
</dbReference>
<proteinExistence type="inferred from homology"/>
<dbReference type="PANTHER" id="PTHR36306">
    <property type="entry name" value="ALPHA-AMYLASE-RELATED-RELATED"/>
    <property type="match status" value="1"/>
</dbReference>
<evidence type="ECO:0000313" key="4">
    <source>
        <dbReference type="EMBL" id="PIR47092.1"/>
    </source>
</evidence>
<dbReference type="InterPro" id="IPR052046">
    <property type="entry name" value="GH57_Enzymes"/>
</dbReference>
<gene>
    <name evidence="4" type="ORF">COV07_00795</name>
</gene>
<dbReference type="PANTHER" id="PTHR36306:SF1">
    <property type="entry name" value="ALPHA-AMYLASE-RELATED"/>
    <property type="match status" value="1"/>
</dbReference>
<feature type="domain" description="Glycoside hydrolase family 57 N-terminal" evidence="3">
    <location>
        <begin position="6"/>
        <end position="298"/>
    </location>
</feature>
<dbReference type="CDD" id="cd10795">
    <property type="entry name" value="GH57N_MJA1_like"/>
    <property type="match status" value="1"/>
</dbReference>
<reference evidence="4 5" key="1">
    <citation type="submission" date="2017-09" db="EMBL/GenBank/DDBJ databases">
        <title>Depth-based differentiation of microbial function through sediment-hosted aquifers and enrichment of novel symbionts in the deep terrestrial subsurface.</title>
        <authorList>
            <person name="Probst A.J."/>
            <person name="Ladd B."/>
            <person name="Jarett J.K."/>
            <person name="Geller-Mcgrath D.E."/>
            <person name="Sieber C.M."/>
            <person name="Emerson J.B."/>
            <person name="Anantharaman K."/>
            <person name="Thomas B.C."/>
            <person name="Malmstrom R."/>
            <person name="Stieglmeier M."/>
            <person name="Klingl A."/>
            <person name="Woyke T."/>
            <person name="Ryan C.M."/>
            <person name="Banfield J.F."/>
        </authorList>
    </citation>
    <scope>NUCLEOTIDE SEQUENCE [LARGE SCALE GENOMIC DNA]</scope>
    <source>
        <strain evidence="4">CG10_big_fil_rev_8_21_14_0_10_45_14</strain>
    </source>
</reference>
<accession>A0A2H0RKM2</accession>
<sequence>MSSICFYFQVHQPYRLRKYGVFDVGSGGGYFDETGENNRNNERIFTKVAEKCYLPANKMWLTLIKRHPELRLTYSLTGTIIEQMERWSPETLSGFQALLATGQVELLAETYYHSLSLLYSPEEFRAQLTLHGGIIERVFGKKHKPSVFRNTELIWHDKFATELESLGYKGVIAEGADDILSGRTPNFIYNSNGDTNLPMLLKNYRLSDDIAFRFGEQSWSEWPLDASKFADWVASTNGSGEVVNLFMDYETFGEHQWEDTGIFKFLEALPNAIRAKRDMDFVTASEAIKRYPTRDVVAFPRFVSWADIERDTSAWCGNPMQDDALSRLYSMRERILATGDKNIIRDWRLLTTSDHFYYMCTKWFQDGDVHKYFNPHESPYDAYIAFVNVLADLEQRLTLNSKKIMGRKIISKRTKDEVKNRATAKISTTNRKIARRKGVK</sequence>
<dbReference type="SUPFAM" id="SSF88713">
    <property type="entry name" value="Glycoside hydrolase/deacetylase"/>
    <property type="match status" value="1"/>
</dbReference>
<comment type="similarity">
    <text evidence="1">Belongs to the glycosyl hydrolase 57 family.</text>
</comment>
<organism evidence="4 5">
    <name type="scientific">Candidatus Vogelbacteria bacterium CG10_big_fil_rev_8_21_14_0_10_45_14</name>
    <dbReference type="NCBI Taxonomy" id="1975042"/>
    <lineage>
        <taxon>Bacteria</taxon>
        <taxon>Candidatus Vogeliibacteriota</taxon>
    </lineage>
</organism>
<evidence type="ECO:0000259" key="3">
    <source>
        <dbReference type="Pfam" id="PF03065"/>
    </source>
</evidence>
<dbReference type="Gene3D" id="3.20.110.20">
    <property type="match status" value="1"/>
</dbReference>
<dbReference type="InterPro" id="IPR004300">
    <property type="entry name" value="Glyco_hydro_57_N"/>
</dbReference>
<dbReference type="Pfam" id="PF03065">
    <property type="entry name" value="Glyco_hydro_57"/>
    <property type="match status" value="1"/>
</dbReference>
<evidence type="ECO:0000313" key="5">
    <source>
        <dbReference type="Proteomes" id="UP000230833"/>
    </source>
</evidence>
<comment type="caution">
    <text evidence="4">The sequence shown here is derived from an EMBL/GenBank/DDBJ whole genome shotgun (WGS) entry which is preliminary data.</text>
</comment>
<evidence type="ECO:0000256" key="2">
    <source>
        <dbReference type="ARBA" id="ARBA00023277"/>
    </source>
</evidence>
<dbReference type="AlphaFoldDB" id="A0A2H0RKM2"/>
<keyword evidence="2" id="KW-0119">Carbohydrate metabolism</keyword>
<name>A0A2H0RKM2_9BACT</name>
<evidence type="ECO:0000256" key="1">
    <source>
        <dbReference type="ARBA" id="ARBA00006821"/>
    </source>
</evidence>
<dbReference type="GO" id="GO:0003824">
    <property type="term" value="F:catalytic activity"/>
    <property type="evidence" value="ECO:0007669"/>
    <property type="project" value="InterPro"/>
</dbReference>
<dbReference type="EMBL" id="PCYL01000007">
    <property type="protein sequence ID" value="PIR47092.1"/>
    <property type="molecule type" value="Genomic_DNA"/>
</dbReference>
<protein>
    <submittedName>
        <fullName evidence="4">Alpha-amylase</fullName>
    </submittedName>
</protein>
<dbReference type="InterPro" id="IPR011330">
    <property type="entry name" value="Glyco_hydro/deAcase_b/a-brl"/>
</dbReference>